<dbReference type="RefSeq" id="WP_205262575.1">
    <property type="nucleotide sequence ID" value="NZ_JAERWK010000031.1"/>
</dbReference>
<dbReference type="Pfam" id="PF11382">
    <property type="entry name" value="MctB"/>
    <property type="match status" value="1"/>
</dbReference>
<comment type="caution">
    <text evidence="1">The sequence shown here is derived from an EMBL/GenBank/DDBJ whole genome shotgun (WGS) entry which is preliminary data.</text>
</comment>
<protein>
    <submittedName>
        <fullName evidence="1">Copper transporter</fullName>
    </submittedName>
</protein>
<dbReference type="AlphaFoldDB" id="A0A938YKT4"/>
<evidence type="ECO:0000313" key="2">
    <source>
        <dbReference type="Proteomes" id="UP000663792"/>
    </source>
</evidence>
<dbReference type="EMBL" id="JAERWK010000031">
    <property type="protein sequence ID" value="MBM9469610.1"/>
    <property type="molecule type" value="Genomic_DNA"/>
</dbReference>
<dbReference type="GO" id="GO:0016020">
    <property type="term" value="C:membrane"/>
    <property type="evidence" value="ECO:0007669"/>
    <property type="project" value="InterPro"/>
</dbReference>
<evidence type="ECO:0000313" key="1">
    <source>
        <dbReference type="EMBL" id="MBM9469610.1"/>
    </source>
</evidence>
<keyword evidence="2" id="KW-1185">Reference proteome</keyword>
<reference evidence="1" key="1">
    <citation type="submission" date="2021-01" db="EMBL/GenBank/DDBJ databases">
        <title>YIM 132084 draft genome.</title>
        <authorList>
            <person name="An D."/>
        </authorList>
    </citation>
    <scope>NUCLEOTIDE SEQUENCE</scope>
    <source>
        <strain evidence="1">YIM 132084</strain>
    </source>
</reference>
<sequence length="310" mass="30395">MRYHIVSVAAIFLALALGVVLGATKINSPLLSGLQGDNTSLSSQVSDLAETNAQLTERVADDQQFAGAIGPLAVRGTLPDATVVLLTTADADPADRDAVTSLLTRAGATVTGQLQLTTDLADPNRAAELRSLVTSSLPAGVTLPESPDAGTTVGALLGALLVAREDGSTAASPEAATATLAALTSAGFVTPTGTPAAGRGVVVLTGAAATGGSEADRAAVIADLAAAMEPGSSGVVLAGRTGSQTPTGSVGVVRSDTAATATVTTVDNVDTDTGRLATVLGLVEQFGGGSGRYGIGDNAQAQVPTLAVPN</sequence>
<gene>
    <name evidence="1" type="ORF">JL106_20185</name>
</gene>
<dbReference type="Proteomes" id="UP000663792">
    <property type="component" value="Unassembled WGS sequence"/>
</dbReference>
<dbReference type="InterPro" id="IPR021522">
    <property type="entry name" value="MctB"/>
</dbReference>
<accession>A0A938YKT4</accession>
<organism evidence="1 2">
    <name type="scientific">Nakamurella leprariae</name>
    <dbReference type="NCBI Taxonomy" id="2803911"/>
    <lineage>
        <taxon>Bacteria</taxon>
        <taxon>Bacillati</taxon>
        <taxon>Actinomycetota</taxon>
        <taxon>Actinomycetes</taxon>
        <taxon>Nakamurellales</taxon>
        <taxon>Nakamurellaceae</taxon>
        <taxon>Nakamurella</taxon>
    </lineage>
</organism>
<dbReference type="GO" id="GO:0055070">
    <property type="term" value="P:copper ion homeostasis"/>
    <property type="evidence" value="ECO:0007669"/>
    <property type="project" value="InterPro"/>
</dbReference>
<name>A0A938YKT4_9ACTN</name>
<proteinExistence type="predicted"/>